<dbReference type="EMBL" id="FNLL01000001">
    <property type="protein sequence ID" value="SDT84092.1"/>
    <property type="molecule type" value="Genomic_DNA"/>
</dbReference>
<evidence type="ECO:0000256" key="5">
    <source>
        <dbReference type="ARBA" id="ARBA00022676"/>
    </source>
</evidence>
<evidence type="ECO:0000256" key="13">
    <source>
        <dbReference type="ARBA" id="ARBA00023316"/>
    </source>
</evidence>
<dbReference type="InterPro" id="IPR001182">
    <property type="entry name" value="FtsW/RodA"/>
</dbReference>
<feature type="transmembrane region" description="Helical" evidence="21">
    <location>
        <begin position="79"/>
        <end position="97"/>
    </location>
</feature>
<feature type="transmembrane region" description="Helical" evidence="21">
    <location>
        <begin position="109"/>
        <end position="132"/>
    </location>
</feature>
<dbReference type="PANTHER" id="PTHR30474:SF2">
    <property type="entry name" value="PEPTIDOGLYCAN GLYCOSYLTRANSFERASE FTSW-RELATED"/>
    <property type="match status" value="1"/>
</dbReference>
<keyword evidence="10 21" id="KW-1133">Transmembrane helix</keyword>
<feature type="transmembrane region" description="Helical" evidence="21">
    <location>
        <begin position="307"/>
        <end position="332"/>
    </location>
</feature>
<name>A0A1H2DMG4_9BACT</name>
<evidence type="ECO:0000256" key="11">
    <source>
        <dbReference type="ARBA" id="ARBA00023136"/>
    </source>
</evidence>
<dbReference type="GO" id="GO:0005886">
    <property type="term" value="C:plasma membrane"/>
    <property type="evidence" value="ECO:0007669"/>
    <property type="project" value="UniProtKB-SubCell"/>
</dbReference>
<evidence type="ECO:0000256" key="15">
    <source>
        <dbReference type="ARBA" id="ARBA00033270"/>
    </source>
</evidence>
<evidence type="ECO:0000256" key="17">
    <source>
        <dbReference type="ARBA" id="ARBA00041185"/>
    </source>
</evidence>
<dbReference type="Pfam" id="PF01098">
    <property type="entry name" value="FTSW_RODA_SPOVE"/>
    <property type="match status" value="1"/>
</dbReference>
<evidence type="ECO:0000313" key="23">
    <source>
        <dbReference type="Proteomes" id="UP000199608"/>
    </source>
</evidence>
<feature type="transmembrane region" description="Helical" evidence="21">
    <location>
        <begin position="172"/>
        <end position="194"/>
    </location>
</feature>
<dbReference type="NCBIfam" id="TIGR02614">
    <property type="entry name" value="ftsW"/>
    <property type="match status" value="1"/>
</dbReference>
<reference evidence="23" key="1">
    <citation type="submission" date="2016-10" db="EMBL/GenBank/DDBJ databases">
        <authorList>
            <person name="Varghese N."/>
            <person name="Submissions S."/>
        </authorList>
    </citation>
    <scope>NUCLEOTIDE SEQUENCE [LARGE SCALE GENOMIC DNA]</scope>
    <source>
        <strain evidence="23">DSM 3384</strain>
    </source>
</reference>
<feature type="transmembrane region" description="Helical" evidence="21">
    <location>
        <begin position="144"/>
        <end position="165"/>
    </location>
</feature>
<dbReference type="Proteomes" id="UP000199608">
    <property type="component" value="Unassembled WGS sequence"/>
</dbReference>
<keyword evidence="13" id="KW-0961">Cell wall biogenesis/degradation</keyword>
<dbReference type="RefSeq" id="WP_092229439.1">
    <property type="nucleotide sequence ID" value="NZ_FNLL01000001.1"/>
</dbReference>
<dbReference type="GO" id="GO:0071555">
    <property type="term" value="P:cell wall organization"/>
    <property type="evidence" value="ECO:0007669"/>
    <property type="project" value="UniProtKB-KW"/>
</dbReference>
<keyword evidence="4 22" id="KW-0132">Cell division</keyword>
<dbReference type="GO" id="GO:0032153">
    <property type="term" value="C:cell division site"/>
    <property type="evidence" value="ECO:0007669"/>
    <property type="project" value="TreeGrafter"/>
</dbReference>
<dbReference type="PANTHER" id="PTHR30474">
    <property type="entry name" value="CELL CYCLE PROTEIN"/>
    <property type="match status" value="1"/>
</dbReference>
<evidence type="ECO:0000256" key="6">
    <source>
        <dbReference type="ARBA" id="ARBA00022679"/>
    </source>
</evidence>
<dbReference type="AlphaFoldDB" id="A0A1H2DMG4"/>
<evidence type="ECO:0000256" key="19">
    <source>
        <dbReference type="ARBA" id="ARBA00044770"/>
    </source>
</evidence>
<dbReference type="EC" id="2.4.99.28" evidence="19"/>
<feature type="transmembrane region" description="Helical" evidence="21">
    <location>
        <begin position="56"/>
        <end position="73"/>
    </location>
</feature>
<evidence type="ECO:0000256" key="16">
    <source>
        <dbReference type="ARBA" id="ARBA00038053"/>
    </source>
</evidence>
<evidence type="ECO:0000256" key="18">
    <source>
        <dbReference type="ARBA" id="ARBA00041418"/>
    </source>
</evidence>
<keyword evidence="9" id="KW-0573">Peptidoglycan synthesis</keyword>
<keyword evidence="11 21" id="KW-0472">Membrane</keyword>
<evidence type="ECO:0000256" key="2">
    <source>
        <dbReference type="ARBA" id="ARBA00004752"/>
    </source>
</evidence>
<evidence type="ECO:0000256" key="14">
    <source>
        <dbReference type="ARBA" id="ARBA00032370"/>
    </source>
</evidence>
<keyword evidence="8" id="KW-0133">Cell shape</keyword>
<dbReference type="InterPro" id="IPR018365">
    <property type="entry name" value="Cell_cycle_FtsW-rel_CS"/>
</dbReference>
<feature type="transmembrane region" description="Helical" evidence="21">
    <location>
        <begin position="344"/>
        <end position="365"/>
    </location>
</feature>
<evidence type="ECO:0000256" key="7">
    <source>
        <dbReference type="ARBA" id="ARBA00022692"/>
    </source>
</evidence>
<keyword evidence="5" id="KW-0328">Glycosyltransferase</keyword>
<keyword evidence="7 21" id="KW-0812">Transmembrane</keyword>
<dbReference type="PROSITE" id="PS00428">
    <property type="entry name" value="FTSW_RODA_SPOVE"/>
    <property type="match status" value="1"/>
</dbReference>
<evidence type="ECO:0000256" key="10">
    <source>
        <dbReference type="ARBA" id="ARBA00022989"/>
    </source>
</evidence>
<keyword evidence="6" id="KW-0808">Transferase</keyword>
<evidence type="ECO:0000313" key="22">
    <source>
        <dbReference type="EMBL" id="SDT84092.1"/>
    </source>
</evidence>
<evidence type="ECO:0000256" key="8">
    <source>
        <dbReference type="ARBA" id="ARBA00022960"/>
    </source>
</evidence>
<evidence type="ECO:0000256" key="12">
    <source>
        <dbReference type="ARBA" id="ARBA00023306"/>
    </source>
</evidence>
<sequence length="375" mass="41170">MAEKIKPIHPFLSEGKILFPVLLLSGIGMIMVYSASSSISMENHNSAIYYMQKQGLFFGISLCAMFITASLPYKLYKKFSYLIFFLIIALLVAVLVPKLNMKAGGANRWLNLGGLTFQPAELTKLLLILFLGYSLSKKQEMIKLFFIGFFPHALLFSFLAVLIIFQPDFGTIVVLGLITWGMMFIAGVKIIHLLSPTPLLIPVIYFWVYKVEYRMERIMTFLNPWNDPSDAGYQVTHSLKAFGSGGIFGKGLGLGMQKMHYLPEPHTDFIFSIIGEEFGLAGVLTILSLYLVLLLKGIDIAKTSDTAFGAITASGITIYIGIQVIINTGVALGALPTKGLTLPFISYGGTSLLVNMAAMGILMNIGASQKNEQTV</sequence>
<comment type="subcellular location">
    <subcellularLocation>
        <location evidence="1">Cell membrane</location>
        <topology evidence="1">Multi-pass membrane protein</topology>
    </subcellularLocation>
</comment>
<evidence type="ECO:0000256" key="1">
    <source>
        <dbReference type="ARBA" id="ARBA00004651"/>
    </source>
</evidence>
<protein>
    <recommendedName>
        <fullName evidence="17">Probable peptidoglycan glycosyltransferase FtsW</fullName>
        <ecNumber evidence="19">2.4.99.28</ecNumber>
    </recommendedName>
    <alternativeName>
        <fullName evidence="18">Cell division protein FtsW</fullName>
    </alternativeName>
    <alternativeName>
        <fullName evidence="15">Cell wall polymerase</fullName>
    </alternativeName>
    <alternativeName>
        <fullName evidence="14">Peptidoglycan polymerase</fullName>
    </alternativeName>
</protein>
<comment type="catalytic activity">
    <reaction evidence="20">
        <text>[GlcNAc-(1-&gt;4)-Mur2Ac(oyl-L-Ala-gamma-D-Glu-L-Lys-D-Ala-D-Ala)](n)-di-trans,octa-cis-undecaprenyl diphosphate + beta-D-GlcNAc-(1-&gt;4)-Mur2Ac(oyl-L-Ala-gamma-D-Glu-L-Lys-D-Ala-D-Ala)-di-trans,octa-cis-undecaprenyl diphosphate = [GlcNAc-(1-&gt;4)-Mur2Ac(oyl-L-Ala-gamma-D-Glu-L-Lys-D-Ala-D-Ala)](n+1)-di-trans,octa-cis-undecaprenyl diphosphate + di-trans,octa-cis-undecaprenyl diphosphate + H(+)</text>
        <dbReference type="Rhea" id="RHEA:23708"/>
        <dbReference type="Rhea" id="RHEA-COMP:9602"/>
        <dbReference type="Rhea" id="RHEA-COMP:9603"/>
        <dbReference type="ChEBI" id="CHEBI:15378"/>
        <dbReference type="ChEBI" id="CHEBI:58405"/>
        <dbReference type="ChEBI" id="CHEBI:60033"/>
        <dbReference type="ChEBI" id="CHEBI:78435"/>
        <dbReference type="EC" id="2.4.99.28"/>
    </reaction>
</comment>
<keyword evidence="3" id="KW-1003">Cell membrane</keyword>
<dbReference type="GO" id="GO:0008955">
    <property type="term" value="F:peptidoglycan glycosyltransferase activity"/>
    <property type="evidence" value="ECO:0007669"/>
    <property type="project" value="UniProtKB-EC"/>
</dbReference>
<dbReference type="GO" id="GO:0015648">
    <property type="term" value="F:lipid-linked peptidoglycan transporter activity"/>
    <property type="evidence" value="ECO:0007669"/>
    <property type="project" value="TreeGrafter"/>
</dbReference>
<comment type="similarity">
    <text evidence="16">Belongs to the SEDS family. FtsW subfamily.</text>
</comment>
<evidence type="ECO:0000256" key="9">
    <source>
        <dbReference type="ARBA" id="ARBA00022984"/>
    </source>
</evidence>
<evidence type="ECO:0000256" key="4">
    <source>
        <dbReference type="ARBA" id="ARBA00022618"/>
    </source>
</evidence>
<accession>A0A1H2DMG4</accession>
<dbReference type="GO" id="GO:0009252">
    <property type="term" value="P:peptidoglycan biosynthetic process"/>
    <property type="evidence" value="ECO:0007669"/>
    <property type="project" value="UniProtKB-KW"/>
</dbReference>
<keyword evidence="12" id="KW-0131">Cell cycle</keyword>
<proteinExistence type="inferred from homology"/>
<evidence type="ECO:0000256" key="3">
    <source>
        <dbReference type="ARBA" id="ARBA00022475"/>
    </source>
</evidence>
<evidence type="ECO:0000256" key="20">
    <source>
        <dbReference type="ARBA" id="ARBA00049902"/>
    </source>
</evidence>
<feature type="transmembrane region" description="Helical" evidence="21">
    <location>
        <begin position="17"/>
        <end position="35"/>
    </location>
</feature>
<dbReference type="InterPro" id="IPR013437">
    <property type="entry name" value="FtsW"/>
</dbReference>
<dbReference type="GO" id="GO:0008360">
    <property type="term" value="P:regulation of cell shape"/>
    <property type="evidence" value="ECO:0007669"/>
    <property type="project" value="UniProtKB-KW"/>
</dbReference>
<feature type="transmembrane region" description="Helical" evidence="21">
    <location>
        <begin position="269"/>
        <end position="295"/>
    </location>
</feature>
<comment type="pathway">
    <text evidence="2">Cell wall biogenesis; peptidoglycan biosynthesis.</text>
</comment>
<keyword evidence="23" id="KW-1185">Reference proteome</keyword>
<dbReference type="GO" id="GO:0051301">
    <property type="term" value="P:cell division"/>
    <property type="evidence" value="ECO:0007669"/>
    <property type="project" value="UniProtKB-KW"/>
</dbReference>
<organism evidence="22 23">
    <name type="scientific">Desulfobacula phenolica</name>
    <dbReference type="NCBI Taxonomy" id="90732"/>
    <lineage>
        <taxon>Bacteria</taxon>
        <taxon>Pseudomonadati</taxon>
        <taxon>Thermodesulfobacteriota</taxon>
        <taxon>Desulfobacteria</taxon>
        <taxon>Desulfobacterales</taxon>
        <taxon>Desulfobacteraceae</taxon>
        <taxon>Desulfobacula</taxon>
    </lineage>
</organism>
<gene>
    <name evidence="22" type="ORF">SAMN04487931_101120</name>
</gene>
<evidence type="ECO:0000256" key="21">
    <source>
        <dbReference type="SAM" id="Phobius"/>
    </source>
</evidence>